<gene>
    <name evidence="8" type="ORF">ESZ00_19405</name>
</gene>
<keyword evidence="7" id="KW-1015">Disulfide bond</keyword>
<dbReference type="PANTHER" id="PTHR33938">
    <property type="entry name" value="FERULOYL ESTERASE B-RELATED"/>
    <property type="match status" value="1"/>
</dbReference>
<protein>
    <submittedName>
        <fullName evidence="8">Tannase/feruloyl esterase family alpha/beta hydrolase</fullName>
    </submittedName>
</protein>
<dbReference type="Pfam" id="PF07519">
    <property type="entry name" value="Tannase"/>
    <property type="match status" value="1"/>
</dbReference>
<dbReference type="Gene3D" id="3.40.50.1820">
    <property type="entry name" value="alpha/beta hydrolase"/>
    <property type="match status" value="1"/>
</dbReference>
<evidence type="ECO:0000256" key="6">
    <source>
        <dbReference type="ARBA" id="ARBA00022837"/>
    </source>
</evidence>
<evidence type="ECO:0000256" key="3">
    <source>
        <dbReference type="ARBA" id="ARBA00022723"/>
    </source>
</evidence>
<evidence type="ECO:0000313" key="9">
    <source>
        <dbReference type="Proteomes" id="UP000290253"/>
    </source>
</evidence>
<proteinExistence type="inferred from homology"/>
<keyword evidence="6" id="KW-0106">Calcium</keyword>
<dbReference type="GO" id="GO:0046872">
    <property type="term" value="F:metal ion binding"/>
    <property type="evidence" value="ECO:0007669"/>
    <property type="project" value="UniProtKB-KW"/>
</dbReference>
<dbReference type="EMBL" id="SDMK01000006">
    <property type="protein sequence ID" value="RXS93005.1"/>
    <property type="molecule type" value="Genomic_DNA"/>
</dbReference>
<keyword evidence="4" id="KW-0732">Signal</keyword>
<sequence>MSLAPFYPKDTTNHVSFCRIAATLKPSGDSNIKVEVWMPVTGWNGKMMGAGDFGWAGHIMYAGLLVALEHGYAAVSTDTGHDESLDNGAFALDHPDKMIDYGYRAAHNMTVYAKQVIQAFYGRPAAHAYWFGCSLGGQMGMTEIQRFPEDYDGAIIGAPANPIVDLNFYQIWPSLLIAQNPARQLGRDKANMLAAAVMAKCDALDGAKDGEIENPLACDFDPATLLCKGADDGKCLTAPQLEFVQMLYAGPVDSKGRKRHTGAAKGTEASFGGYTADSAMGVATALFKYMIFQNPNWDWKTLNIDHDIDYGNAVLKTVNVADNPDLKPFFDRGGKLLMYHGWSDGNSPLTNIEYLDEVKKTVGVEQTEDSMRLFAIPAMGHCSGGSGCDTFDKLAVLDAWKETGKAPEKIIASKIQNGKVIRTHPICAWPMVASYQGSGDLNAAANFACVKK</sequence>
<evidence type="ECO:0000256" key="7">
    <source>
        <dbReference type="ARBA" id="ARBA00023157"/>
    </source>
</evidence>
<dbReference type="InterPro" id="IPR029058">
    <property type="entry name" value="AB_hydrolase_fold"/>
</dbReference>
<evidence type="ECO:0000313" key="8">
    <source>
        <dbReference type="EMBL" id="RXS93005.1"/>
    </source>
</evidence>
<comment type="caution">
    <text evidence="8">The sequence shown here is derived from an EMBL/GenBank/DDBJ whole genome shotgun (WGS) entry which is preliminary data.</text>
</comment>
<reference evidence="8 9" key="1">
    <citation type="journal article" date="2016" name="Int. J. Syst. Evol. Microbiol.">
        <title>Acidipila dinghuensis sp. nov., an acidobacterium isolated from forest soil.</title>
        <authorList>
            <person name="Jiang Y.W."/>
            <person name="Wang J."/>
            <person name="Chen M.H."/>
            <person name="Lv Y.Y."/>
            <person name="Qiu L.H."/>
        </authorList>
    </citation>
    <scope>NUCLEOTIDE SEQUENCE [LARGE SCALE GENOMIC DNA]</scope>
    <source>
        <strain evidence="8 9">DHOF10</strain>
    </source>
</reference>
<dbReference type="Proteomes" id="UP000290253">
    <property type="component" value="Unassembled WGS sequence"/>
</dbReference>
<keyword evidence="3" id="KW-0479">Metal-binding</keyword>
<evidence type="ECO:0000256" key="4">
    <source>
        <dbReference type="ARBA" id="ARBA00022729"/>
    </source>
</evidence>
<keyword evidence="9" id="KW-1185">Reference proteome</keyword>
<evidence type="ECO:0000256" key="5">
    <source>
        <dbReference type="ARBA" id="ARBA00022801"/>
    </source>
</evidence>
<name>A0A4Q1S7W2_9BACT</name>
<organism evidence="8 9">
    <name type="scientific">Silvibacterium dinghuense</name>
    <dbReference type="NCBI Taxonomy" id="1560006"/>
    <lineage>
        <taxon>Bacteria</taxon>
        <taxon>Pseudomonadati</taxon>
        <taxon>Acidobacteriota</taxon>
        <taxon>Terriglobia</taxon>
        <taxon>Terriglobales</taxon>
        <taxon>Acidobacteriaceae</taxon>
        <taxon>Silvibacterium</taxon>
    </lineage>
</organism>
<keyword evidence="2" id="KW-0719">Serine esterase</keyword>
<keyword evidence="5 8" id="KW-0378">Hydrolase</keyword>
<comment type="similarity">
    <text evidence="1">Belongs to the tannase family.</text>
</comment>
<dbReference type="OrthoDB" id="176867at2"/>
<dbReference type="SUPFAM" id="SSF53474">
    <property type="entry name" value="alpha/beta-Hydrolases"/>
    <property type="match status" value="2"/>
</dbReference>
<dbReference type="PANTHER" id="PTHR33938:SF15">
    <property type="entry name" value="FERULOYL ESTERASE B-RELATED"/>
    <property type="match status" value="1"/>
</dbReference>
<evidence type="ECO:0000256" key="2">
    <source>
        <dbReference type="ARBA" id="ARBA00022487"/>
    </source>
</evidence>
<dbReference type="InterPro" id="IPR011118">
    <property type="entry name" value="Tannase/feruloyl_esterase"/>
</dbReference>
<evidence type="ECO:0000256" key="1">
    <source>
        <dbReference type="ARBA" id="ARBA00006249"/>
    </source>
</evidence>
<accession>A0A4Q1S7W2</accession>
<dbReference type="GO" id="GO:0052689">
    <property type="term" value="F:carboxylic ester hydrolase activity"/>
    <property type="evidence" value="ECO:0007669"/>
    <property type="project" value="UniProtKB-KW"/>
</dbReference>
<dbReference type="AlphaFoldDB" id="A0A4Q1S7W2"/>